<protein>
    <submittedName>
        <fullName evidence="5">Transcriptional activator RfaH</fullName>
    </submittedName>
</protein>
<dbReference type="SMART" id="SM00738">
    <property type="entry name" value="NGN"/>
    <property type="match status" value="1"/>
</dbReference>
<reference evidence="5" key="2">
    <citation type="submission" date="2020-01" db="EMBL/GenBank/DDBJ databases">
        <authorList>
            <person name="Campanaro S."/>
        </authorList>
    </citation>
    <scope>NUCLEOTIDE SEQUENCE</scope>
    <source>
        <strain evidence="5">AS06rmzACSIP_7</strain>
    </source>
</reference>
<evidence type="ECO:0000313" key="6">
    <source>
        <dbReference type="Proteomes" id="UP000777265"/>
    </source>
</evidence>
<dbReference type="PANTHER" id="PTHR30265">
    <property type="entry name" value="RHO-INTERACTING TRANSCRIPTION TERMINATION FACTOR NUSG"/>
    <property type="match status" value="1"/>
</dbReference>
<keyword evidence="3" id="KW-0804">Transcription</keyword>
<feature type="domain" description="NusG-like N-terminal" evidence="4">
    <location>
        <begin position="1"/>
        <end position="99"/>
    </location>
</feature>
<organism evidence="5 6">
    <name type="scientific">Syntrophorhabdus aromaticivorans</name>
    <dbReference type="NCBI Taxonomy" id="328301"/>
    <lineage>
        <taxon>Bacteria</taxon>
        <taxon>Pseudomonadati</taxon>
        <taxon>Thermodesulfobacteriota</taxon>
        <taxon>Syntrophorhabdia</taxon>
        <taxon>Syntrophorhabdales</taxon>
        <taxon>Syntrophorhabdaceae</taxon>
        <taxon>Syntrophorhabdus</taxon>
    </lineage>
</organism>
<dbReference type="Proteomes" id="UP000777265">
    <property type="component" value="Unassembled WGS sequence"/>
</dbReference>
<dbReference type="EMBL" id="JAAYEE010000082">
    <property type="protein sequence ID" value="NLW34818.1"/>
    <property type="molecule type" value="Genomic_DNA"/>
</dbReference>
<dbReference type="CDD" id="cd09892">
    <property type="entry name" value="NGN_SP_RfaH"/>
    <property type="match status" value="1"/>
</dbReference>
<sequence length="164" mass="18534">MKQWYVVSTKPRNEERAAINLANGGIEVLAPKLKLRKYKDGKFIHVVEPMFPSYIFVRIHPVEEYRLVKYARGVKTIVNFGGKIVPLQDEMIDFIKARLENGVATIGKQQLTKGEKIIVKNGPFKGLSGIFESELDSKERVAILLDGVSYCAKMVIDRDLVDPV</sequence>
<dbReference type="GO" id="GO:0006354">
    <property type="term" value="P:DNA-templated transcription elongation"/>
    <property type="evidence" value="ECO:0007669"/>
    <property type="project" value="InterPro"/>
</dbReference>
<dbReference type="PANTHER" id="PTHR30265:SF7">
    <property type="entry name" value="TRANSCRIPTION ANTITERMINATION PROTEIN RFAH"/>
    <property type="match status" value="1"/>
</dbReference>
<keyword evidence="2" id="KW-0805">Transcription regulation</keyword>
<dbReference type="AlphaFoldDB" id="A0A351U7T3"/>
<proteinExistence type="predicted"/>
<evidence type="ECO:0000256" key="1">
    <source>
        <dbReference type="ARBA" id="ARBA00022814"/>
    </source>
</evidence>
<evidence type="ECO:0000256" key="3">
    <source>
        <dbReference type="ARBA" id="ARBA00023163"/>
    </source>
</evidence>
<dbReference type="STRING" id="909663.GCA_000512235_02979"/>
<dbReference type="SUPFAM" id="SSF82679">
    <property type="entry name" value="N-utilization substance G protein NusG, N-terminal domain"/>
    <property type="match status" value="1"/>
</dbReference>
<evidence type="ECO:0000313" key="5">
    <source>
        <dbReference type="EMBL" id="NLW34818.1"/>
    </source>
</evidence>
<comment type="caution">
    <text evidence="5">The sequence shown here is derived from an EMBL/GenBank/DDBJ whole genome shotgun (WGS) entry which is preliminary data.</text>
</comment>
<reference evidence="5" key="1">
    <citation type="journal article" date="2020" name="Biotechnol. Biofuels">
        <title>New insights from the biogas microbiome by comprehensive genome-resolved metagenomics of nearly 1600 species originating from multiple anaerobic digesters.</title>
        <authorList>
            <person name="Campanaro S."/>
            <person name="Treu L."/>
            <person name="Rodriguez-R L.M."/>
            <person name="Kovalovszki A."/>
            <person name="Ziels R.M."/>
            <person name="Maus I."/>
            <person name="Zhu X."/>
            <person name="Kougias P.G."/>
            <person name="Basile A."/>
            <person name="Luo G."/>
            <person name="Schluter A."/>
            <person name="Konstantinidis K.T."/>
            <person name="Angelidaki I."/>
        </authorList>
    </citation>
    <scope>NUCLEOTIDE SEQUENCE</scope>
    <source>
        <strain evidence="5">AS06rmzACSIP_7</strain>
    </source>
</reference>
<evidence type="ECO:0000259" key="4">
    <source>
        <dbReference type="SMART" id="SM00738"/>
    </source>
</evidence>
<dbReference type="InterPro" id="IPR043425">
    <property type="entry name" value="NusG-like"/>
</dbReference>
<dbReference type="Pfam" id="PF02357">
    <property type="entry name" value="NusG"/>
    <property type="match status" value="1"/>
</dbReference>
<keyword evidence="1" id="KW-0889">Transcription antitermination</keyword>
<dbReference type="InterPro" id="IPR036735">
    <property type="entry name" value="NGN_dom_sf"/>
</dbReference>
<evidence type="ECO:0000256" key="2">
    <source>
        <dbReference type="ARBA" id="ARBA00023015"/>
    </source>
</evidence>
<dbReference type="GO" id="GO:0005829">
    <property type="term" value="C:cytosol"/>
    <property type="evidence" value="ECO:0007669"/>
    <property type="project" value="TreeGrafter"/>
</dbReference>
<dbReference type="GO" id="GO:0031564">
    <property type="term" value="P:transcription antitermination"/>
    <property type="evidence" value="ECO:0007669"/>
    <property type="project" value="UniProtKB-KW"/>
</dbReference>
<dbReference type="InterPro" id="IPR006645">
    <property type="entry name" value="NGN-like_dom"/>
</dbReference>
<gene>
    <name evidence="5" type="ORF">GXY80_04960</name>
</gene>
<name>A0A351U7T3_9BACT</name>
<accession>A0A351U7T3</accession>
<dbReference type="Gene3D" id="3.30.70.940">
    <property type="entry name" value="NusG, N-terminal domain"/>
    <property type="match status" value="1"/>
</dbReference>